<sequence>MNHMISQKIKELRKKRGYTQKELADGICTQAMVSNFEKGEMIPSSLTLFAIAQKLGVDMNYFFDISSTDNASFKTTDAQNIIRKLIHQHDYEAVYFIVQNELVQAPLLTPEYRQFLLWHKGICQWFLHQQLDTAIQTLEEALLTSNQRNIEQIVAIMNSIGVVYLEAGQFEKSLAHYEKCLQLLKDKPSISFTVKIRVYLGASRALQHSYKFHEALLLSKQGIQLCTDNETLYLLGDLLFQTAHCLISMEDKANAAIYLEYAKTIFALENKFDYLKIIEDLKVNYLNQ</sequence>
<feature type="domain" description="HTH cro/C1-type" evidence="2">
    <location>
        <begin position="9"/>
        <end position="62"/>
    </location>
</feature>
<dbReference type="PROSITE" id="PS50005">
    <property type="entry name" value="TPR"/>
    <property type="match status" value="1"/>
</dbReference>
<keyword evidence="1" id="KW-0802">TPR repeat</keyword>
<dbReference type="Pfam" id="PF01381">
    <property type="entry name" value="HTH_3"/>
    <property type="match status" value="1"/>
</dbReference>
<proteinExistence type="predicted"/>
<reference evidence="3 4" key="1">
    <citation type="submission" date="2023-03" db="EMBL/GenBank/DDBJ databases">
        <title>Bacillus Genome Sequencing.</title>
        <authorList>
            <person name="Dunlap C."/>
        </authorList>
    </citation>
    <scope>NUCLEOTIDE SEQUENCE [LARGE SCALE GENOMIC DNA]</scope>
    <source>
        <strain evidence="3 4">B-59205</strain>
    </source>
</reference>
<dbReference type="PANTHER" id="PTHR37038">
    <property type="entry name" value="TRANSCRIPTIONAL REGULATOR-RELATED"/>
    <property type="match status" value="1"/>
</dbReference>
<dbReference type="Gene3D" id="1.25.40.10">
    <property type="entry name" value="Tetratricopeptide repeat domain"/>
    <property type="match status" value="1"/>
</dbReference>
<protein>
    <submittedName>
        <fullName evidence="3">Helix-turn-helix domain-containing protein</fullName>
    </submittedName>
</protein>
<keyword evidence="4" id="KW-1185">Reference proteome</keyword>
<evidence type="ECO:0000259" key="2">
    <source>
        <dbReference type="PROSITE" id="PS50943"/>
    </source>
</evidence>
<evidence type="ECO:0000256" key="1">
    <source>
        <dbReference type="PROSITE-ProRule" id="PRU00339"/>
    </source>
</evidence>
<accession>A0AAW9NYV5</accession>
<dbReference type="Pfam" id="PF18768">
    <property type="entry name" value="RNPP_C"/>
    <property type="match status" value="1"/>
</dbReference>
<dbReference type="InterPro" id="IPR053163">
    <property type="entry name" value="HTH-type_regulator_Rgg"/>
</dbReference>
<feature type="repeat" description="TPR" evidence="1">
    <location>
        <begin position="154"/>
        <end position="187"/>
    </location>
</feature>
<dbReference type="EMBL" id="JARSFG010000020">
    <property type="protein sequence ID" value="MEC1180038.1"/>
    <property type="molecule type" value="Genomic_DNA"/>
</dbReference>
<dbReference type="AlphaFoldDB" id="A0AAW9NYV5"/>
<dbReference type="Proteomes" id="UP001344888">
    <property type="component" value="Unassembled WGS sequence"/>
</dbReference>
<evidence type="ECO:0000313" key="3">
    <source>
        <dbReference type="EMBL" id="MEC1180038.1"/>
    </source>
</evidence>
<dbReference type="InterPro" id="IPR001387">
    <property type="entry name" value="Cro/C1-type_HTH"/>
</dbReference>
<dbReference type="RefSeq" id="WP_326124538.1">
    <property type="nucleotide sequence ID" value="NZ_JARSFG010000020.1"/>
</dbReference>
<dbReference type="InterPro" id="IPR011990">
    <property type="entry name" value="TPR-like_helical_dom_sf"/>
</dbReference>
<gene>
    <name evidence="3" type="ORF">P9B03_16170</name>
</gene>
<dbReference type="SMART" id="SM00530">
    <property type="entry name" value="HTH_XRE"/>
    <property type="match status" value="1"/>
</dbReference>
<comment type="caution">
    <text evidence="3">The sequence shown here is derived from an EMBL/GenBank/DDBJ whole genome shotgun (WGS) entry which is preliminary data.</text>
</comment>
<evidence type="ECO:0000313" key="4">
    <source>
        <dbReference type="Proteomes" id="UP001344888"/>
    </source>
</evidence>
<dbReference type="CDD" id="cd00093">
    <property type="entry name" value="HTH_XRE"/>
    <property type="match status" value="1"/>
</dbReference>
<name>A0AAW9NYV5_9BACL</name>
<dbReference type="InterPro" id="IPR010982">
    <property type="entry name" value="Lambda_DNA-bd_dom_sf"/>
</dbReference>
<organism evidence="3 4">
    <name type="scientific">Metasolibacillus meyeri</name>
    <dbReference type="NCBI Taxonomy" id="1071052"/>
    <lineage>
        <taxon>Bacteria</taxon>
        <taxon>Bacillati</taxon>
        <taxon>Bacillota</taxon>
        <taxon>Bacilli</taxon>
        <taxon>Bacillales</taxon>
        <taxon>Caryophanaceae</taxon>
        <taxon>Metasolibacillus</taxon>
    </lineage>
</organism>
<dbReference type="InterPro" id="IPR041315">
    <property type="entry name" value="PlcR_TPR"/>
</dbReference>
<dbReference type="SUPFAM" id="SSF48452">
    <property type="entry name" value="TPR-like"/>
    <property type="match status" value="1"/>
</dbReference>
<dbReference type="SUPFAM" id="SSF47413">
    <property type="entry name" value="lambda repressor-like DNA-binding domains"/>
    <property type="match status" value="1"/>
</dbReference>
<dbReference type="PROSITE" id="PS50943">
    <property type="entry name" value="HTH_CROC1"/>
    <property type="match status" value="1"/>
</dbReference>
<dbReference type="GO" id="GO:0003677">
    <property type="term" value="F:DNA binding"/>
    <property type="evidence" value="ECO:0007669"/>
    <property type="project" value="InterPro"/>
</dbReference>
<dbReference type="InterPro" id="IPR019734">
    <property type="entry name" value="TPR_rpt"/>
</dbReference>
<dbReference type="PANTHER" id="PTHR37038:SF14">
    <property type="entry name" value="TRANSCRIPTIONAL ACTIVATOR"/>
    <property type="match status" value="1"/>
</dbReference>